<accession>A0A8C2SKC1</accession>
<dbReference type="GeneTree" id="ENSGT01030000235351"/>
<dbReference type="Proteomes" id="UP000694412">
    <property type="component" value="Chromosome 2"/>
</dbReference>
<evidence type="ECO:0000256" key="1">
    <source>
        <dbReference type="ARBA" id="ARBA00010879"/>
    </source>
</evidence>
<feature type="compositionally biased region" description="Basic and acidic residues" evidence="3">
    <location>
        <begin position="92"/>
        <end position="104"/>
    </location>
</feature>
<dbReference type="SUPFAM" id="SSF56672">
    <property type="entry name" value="DNA/RNA polymerases"/>
    <property type="match status" value="1"/>
</dbReference>
<dbReference type="KEGG" id="cjo:107309799"/>
<dbReference type="InterPro" id="IPR050462">
    <property type="entry name" value="Retroviral_Gag-Pol_poly"/>
</dbReference>
<dbReference type="AlphaFoldDB" id="A0A8C2SKC1"/>
<evidence type="ECO:0000313" key="6">
    <source>
        <dbReference type="Proteomes" id="UP000694412"/>
    </source>
</evidence>
<feature type="region of interest" description="Disordered" evidence="3">
    <location>
        <begin position="412"/>
        <end position="433"/>
    </location>
</feature>
<dbReference type="InterPro" id="IPR000477">
    <property type="entry name" value="RT_dom"/>
</dbReference>
<dbReference type="InterPro" id="IPR043128">
    <property type="entry name" value="Rev_trsase/Diguanyl_cyclase"/>
</dbReference>
<dbReference type="Pfam" id="PF00078">
    <property type="entry name" value="RVT_1"/>
    <property type="match status" value="1"/>
</dbReference>
<dbReference type="EC" id="3.1.26.4" evidence="2"/>
<name>A0A8C2SKC1_COTJA</name>
<evidence type="ECO:0000256" key="3">
    <source>
        <dbReference type="SAM" id="MobiDB-lite"/>
    </source>
</evidence>
<dbReference type="RefSeq" id="XP_015710373.1">
    <property type="nucleotide sequence ID" value="XM_015854887.1"/>
</dbReference>
<evidence type="ECO:0000313" key="5">
    <source>
        <dbReference type="Ensembl" id="ENSCJPP00005000057.1"/>
    </source>
</evidence>
<evidence type="ECO:0000256" key="2">
    <source>
        <dbReference type="ARBA" id="ARBA00012180"/>
    </source>
</evidence>
<dbReference type="InterPro" id="IPR043502">
    <property type="entry name" value="DNA/RNA_pol_sf"/>
</dbReference>
<protein>
    <recommendedName>
        <fullName evidence="2">ribonuclease H</fullName>
        <ecNumber evidence="2">3.1.26.4</ecNumber>
    </recommendedName>
</protein>
<feature type="compositionally biased region" description="Pro residues" evidence="3">
    <location>
        <begin position="108"/>
        <end position="117"/>
    </location>
</feature>
<dbReference type="GO" id="GO:0004523">
    <property type="term" value="F:RNA-DNA hybrid ribonuclease activity"/>
    <property type="evidence" value="ECO:0007669"/>
    <property type="project" value="UniProtKB-EC"/>
</dbReference>
<reference evidence="5" key="2">
    <citation type="submission" date="2025-08" db="UniProtKB">
        <authorList>
            <consortium name="Ensembl"/>
        </authorList>
    </citation>
    <scope>IDENTIFICATION</scope>
</reference>
<dbReference type="Gene3D" id="1.10.375.10">
    <property type="entry name" value="Human Immunodeficiency Virus Type 1 Capsid Protein"/>
    <property type="match status" value="1"/>
</dbReference>
<sequence>MLIAWTHYPGTRNKDKAKMIYYCIEIWSGQQIGPAVWWPKYGSNEDWVQQQLNFWVNSKTPFNQEESDYAAVWVTRPEGLGVPIFNLTRKEKDVEKRKPRREEEALVGPPPYAVPPAIPLPSPPQLDHGQMDSREGEVQKIEGGGPVTRAKARQNNLYPLREMPMGGPQPQMGFISVPLNSGDVRDFKKEMGNILEDPLGVADRVDQFLGPNVYTWEELQSILSILFTAEERGMIRRAGMRIWDAQHAHGPAADIKWPLQNPQWDHQNQHHRTHMQDLRTIIIQGIREAVPRGQNINKAFNERQKKEETPTEWLERLRKNLQLYSGLDPDTPIGQALLKTQFVAKAWEDIRKKLEKIENWQDRGLDELLREAQKVYVRREEERHNRQVRMMVAAVRESRELERKMGGWTQNRIPGQQKFRKPENREEERTNRKQQLRWTVLPQGFTESPNLFGQALEQILQEYQLDPDTKLIQYVDDLLIAGEDEGKVRKESIKLLNFLGLKGLKVSKRKLQFVEEEVRYLGHYLSKGEKKIDPERIQRNIVPEVAKTIETNKTIAGIVGYCRQWD</sequence>
<dbReference type="Gene3D" id="3.30.70.270">
    <property type="match status" value="1"/>
</dbReference>
<dbReference type="PROSITE" id="PS50878">
    <property type="entry name" value="RT_POL"/>
    <property type="match status" value="1"/>
</dbReference>
<dbReference type="GeneID" id="107309799"/>
<feature type="compositionally biased region" description="Basic and acidic residues" evidence="3">
    <location>
        <begin position="420"/>
        <end position="431"/>
    </location>
</feature>
<dbReference type="SUPFAM" id="SSF47943">
    <property type="entry name" value="Retrovirus capsid protein, N-terminal core domain"/>
    <property type="match status" value="1"/>
</dbReference>
<dbReference type="Ensembl" id="ENSCJPT00005000114.1">
    <property type="protein sequence ID" value="ENSCJPP00005000057.1"/>
    <property type="gene ID" value="ENSCJPG00005000104.1"/>
</dbReference>
<gene>
    <name evidence="5" type="primary">LOC107309799</name>
</gene>
<proteinExistence type="inferred from homology"/>
<keyword evidence="6" id="KW-1185">Reference proteome</keyword>
<feature type="domain" description="Reverse transcriptase" evidence="4">
    <location>
        <begin position="271"/>
        <end position="525"/>
    </location>
</feature>
<dbReference type="GO" id="GO:0019068">
    <property type="term" value="P:virion assembly"/>
    <property type="evidence" value="ECO:0007669"/>
    <property type="project" value="InterPro"/>
</dbReference>
<dbReference type="PANTHER" id="PTHR33166">
    <property type="entry name" value="GAG_P30 DOMAIN-CONTAINING PROTEIN"/>
    <property type="match status" value="1"/>
</dbReference>
<dbReference type="InterPro" id="IPR003036">
    <property type="entry name" value="Gag_P30"/>
</dbReference>
<evidence type="ECO:0000259" key="4">
    <source>
        <dbReference type="PROSITE" id="PS50878"/>
    </source>
</evidence>
<reference evidence="5" key="3">
    <citation type="submission" date="2025-09" db="UniProtKB">
        <authorList>
            <consortium name="Ensembl"/>
        </authorList>
    </citation>
    <scope>IDENTIFICATION</scope>
</reference>
<dbReference type="InterPro" id="IPR008919">
    <property type="entry name" value="Retrov_capsid_N"/>
</dbReference>
<dbReference type="Pfam" id="PF02093">
    <property type="entry name" value="Gag_p30"/>
    <property type="match status" value="1"/>
</dbReference>
<comment type="similarity">
    <text evidence="1">Belongs to the beta type-B retroviral polymerase family. HERV class-II K(HML-2) pol subfamily.</text>
</comment>
<feature type="region of interest" description="Disordered" evidence="3">
    <location>
        <begin position="92"/>
        <end position="117"/>
    </location>
</feature>
<dbReference type="OrthoDB" id="9950135at2759"/>
<reference evidence="5" key="1">
    <citation type="submission" date="2015-11" db="EMBL/GenBank/DDBJ databases">
        <authorList>
            <consortium name="International Coturnix japonica Genome Analysis Consortium"/>
            <person name="Warren W."/>
            <person name="Burt D.W."/>
            <person name="Antin P.B."/>
            <person name="Lanford R."/>
            <person name="Gros J."/>
            <person name="Wilson R.K."/>
        </authorList>
    </citation>
    <scope>NUCLEOTIDE SEQUENCE [LARGE SCALE GENOMIC DNA]</scope>
</reference>
<organism evidence="5 6">
    <name type="scientific">Coturnix japonica</name>
    <name type="common">Japanese quail</name>
    <name type="synonym">Coturnix coturnix japonica</name>
    <dbReference type="NCBI Taxonomy" id="93934"/>
    <lineage>
        <taxon>Eukaryota</taxon>
        <taxon>Metazoa</taxon>
        <taxon>Chordata</taxon>
        <taxon>Craniata</taxon>
        <taxon>Vertebrata</taxon>
        <taxon>Euteleostomi</taxon>
        <taxon>Archelosauria</taxon>
        <taxon>Archosauria</taxon>
        <taxon>Dinosauria</taxon>
        <taxon>Saurischia</taxon>
        <taxon>Theropoda</taxon>
        <taxon>Coelurosauria</taxon>
        <taxon>Aves</taxon>
        <taxon>Neognathae</taxon>
        <taxon>Galloanserae</taxon>
        <taxon>Galliformes</taxon>
        <taxon>Phasianidae</taxon>
        <taxon>Perdicinae</taxon>
        <taxon>Coturnix</taxon>
    </lineage>
</organism>